<dbReference type="GO" id="GO:0006783">
    <property type="term" value="P:heme biosynthetic process"/>
    <property type="evidence" value="ECO:0007669"/>
    <property type="project" value="UniProtKB-KW"/>
</dbReference>
<dbReference type="GO" id="GO:0004325">
    <property type="term" value="F:ferrochelatase activity"/>
    <property type="evidence" value="ECO:0007669"/>
    <property type="project" value="InterPro"/>
</dbReference>
<name>A0AAD9DF60_9STRA</name>
<dbReference type="PANTHER" id="PTHR11108">
    <property type="entry name" value="FERROCHELATASE"/>
    <property type="match status" value="1"/>
</dbReference>
<dbReference type="SUPFAM" id="SSF53800">
    <property type="entry name" value="Chelatase"/>
    <property type="match status" value="1"/>
</dbReference>
<keyword evidence="3 6" id="KW-0456">Lyase</keyword>
<accession>A0AAD9DF60</accession>
<evidence type="ECO:0000256" key="2">
    <source>
        <dbReference type="ARBA" id="ARBA00023133"/>
    </source>
</evidence>
<evidence type="ECO:0000313" key="6">
    <source>
        <dbReference type="EMBL" id="KAK1744972.1"/>
    </source>
</evidence>
<dbReference type="InterPro" id="IPR033644">
    <property type="entry name" value="Ferrochelatase_C"/>
</dbReference>
<dbReference type="EMBL" id="JATAAI010000006">
    <property type="protein sequence ID" value="KAK1744972.1"/>
    <property type="molecule type" value="Genomic_DNA"/>
</dbReference>
<evidence type="ECO:0000256" key="5">
    <source>
        <dbReference type="RuleBase" id="RU004185"/>
    </source>
</evidence>
<keyword evidence="2" id="KW-0350">Heme biosynthesis</keyword>
<protein>
    <submittedName>
        <fullName evidence="6">Ferrochelatase</fullName>
        <ecNumber evidence="6">4.99.-.-</ecNumber>
    </submittedName>
</protein>
<dbReference type="EC" id="4.99.-.-" evidence="6"/>
<dbReference type="Gene3D" id="3.30.420.40">
    <property type="match status" value="1"/>
</dbReference>
<dbReference type="InterPro" id="IPR001015">
    <property type="entry name" value="Ferrochelatase"/>
</dbReference>
<comment type="caution">
    <text evidence="6">The sequence shown here is derived from an EMBL/GenBank/DDBJ whole genome shotgun (WGS) entry which is preliminary data.</text>
</comment>
<organism evidence="6 7">
    <name type="scientific">Skeletonema marinoi</name>
    <dbReference type="NCBI Taxonomy" id="267567"/>
    <lineage>
        <taxon>Eukaryota</taxon>
        <taxon>Sar</taxon>
        <taxon>Stramenopiles</taxon>
        <taxon>Ochrophyta</taxon>
        <taxon>Bacillariophyta</taxon>
        <taxon>Coscinodiscophyceae</taxon>
        <taxon>Thalassiosirophycidae</taxon>
        <taxon>Thalassiosirales</taxon>
        <taxon>Skeletonemataceae</taxon>
        <taxon>Skeletonema</taxon>
        <taxon>Skeletonema marinoi-dohrnii complex</taxon>
    </lineage>
</organism>
<proteinExistence type="inferred from homology"/>
<dbReference type="Proteomes" id="UP001224775">
    <property type="component" value="Unassembled WGS sequence"/>
</dbReference>
<evidence type="ECO:0000256" key="3">
    <source>
        <dbReference type="ARBA" id="ARBA00023239"/>
    </source>
</evidence>
<dbReference type="Gene3D" id="3.40.50.1400">
    <property type="match status" value="1"/>
</dbReference>
<reference evidence="6" key="1">
    <citation type="submission" date="2023-06" db="EMBL/GenBank/DDBJ databases">
        <title>Survivors Of The Sea: Transcriptome response of Skeletonema marinoi to long-term dormancy.</title>
        <authorList>
            <person name="Pinder M.I.M."/>
            <person name="Kourtchenko O."/>
            <person name="Robertson E.K."/>
            <person name="Larsson T."/>
            <person name="Maumus F."/>
            <person name="Osuna-Cruz C.M."/>
            <person name="Vancaester E."/>
            <person name="Stenow R."/>
            <person name="Vandepoele K."/>
            <person name="Ploug H."/>
            <person name="Bruchert V."/>
            <person name="Godhe A."/>
            <person name="Topel M."/>
        </authorList>
    </citation>
    <scope>NUCLEOTIDE SEQUENCE</scope>
    <source>
        <strain evidence="6">R05AC</strain>
    </source>
</reference>
<dbReference type="CDD" id="cd00419">
    <property type="entry name" value="Ferrochelatase_C"/>
    <property type="match status" value="1"/>
</dbReference>
<dbReference type="AlphaFoldDB" id="A0AAD9DF60"/>
<keyword evidence="7" id="KW-1185">Reference proteome</keyword>
<evidence type="ECO:0000256" key="1">
    <source>
        <dbReference type="ARBA" id="ARBA00023004"/>
    </source>
</evidence>
<keyword evidence="1" id="KW-0408">Iron</keyword>
<dbReference type="GO" id="GO:0005739">
    <property type="term" value="C:mitochondrion"/>
    <property type="evidence" value="ECO:0007669"/>
    <property type="project" value="TreeGrafter"/>
</dbReference>
<evidence type="ECO:0000256" key="4">
    <source>
        <dbReference type="ARBA" id="ARBA00023244"/>
    </source>
</evidence>
<evidence type="ECO:0000313" key="7">
    <source>
        <dbReference type="Proteomes" id="UP001224775"/>
    </source>
</evidence>
<dbReference type="PANTHER" id="PTHR11108:SF1">
    <property type="entry name" value="FERROCHELATASE, MITOCHONDRIAL"/>
    <property type="match status" value="1"/>
</dbReference>
<sequence>MGQGSFKFSSRVGPVEWLRPYTDDVLPSLGEQGVKNLVVVPISFVSEHIETLEEIDIEYRELALESGITNWRRSPALNTDPTFIDDMADMVADALSEPSQTITEACVANNVGNLELEPVSNQLEISSAGVGGVGFDDNLAYSSKMRKDRLEARATKYPQQSKRKSKAFQCTYIAFSANATLQELIPIGIDLGRSRYTLALVGSDKMSGEDDNNSDAVRHIFGEAARRALARDKKPTISKDPSSMVQELVKSSSSVDGGDNNKSSAAAAFFGHLADLACDASSSHPSKLRAVVSVNVGASPEEQAGVVETIEAGVSEALKSRSDVKQKKKDVEPIVVGVITDPAAVCIAHGLTEVENSDAIDLAASNPDSWTNALVVDWGASGLQPHISGGKSADKAVGASTRKVKACPVNIGIAKSGDEENAVPLIEVGQALPANTTRNFTYNSGEEIVIVQMNGGAAKSSKVLGKIEKLPADKSFEITMELSAVGKLSLSVNGGPMSTL</sequence>
<gene>
    <name evidence="6" type="ORF">QTG54_004263</name>
</gene>
<keyword evidence="4" id="KW-0627">Porphyrin biosynthesis</keyword>
<comment type="similarity">
    <text evidence="5">Belongs to the ferrochelatase family.</text>
</comment>
<dbReference type="Pfam" id="PF00762">
    <property type="entry name" value="Ferrochelatase"/>
    <property type="match status" value="1"/>
</dbReference>